<dbReference type="EMBL" id="CP032518">
    <property type="protein sequence ID" value="QEZ44159.1"/>
    <property type="molecule type" value="Genomic_DNA"/>
</dbReference>
<dbReference type="Proteomes" id="UP000325743">
    <property type="component" value="Chromosome 1"/>
</dbReference>
<gene>
    <name evidence="2" type="ORF">D2917_07890</name>
</gene>
<protein>
    <submittedName>
        <fullName evidence="2">DUF4236 domain-containing protein</fullName>
    </submittedName>
</protein>
<feature type="domain" description="DUF4236" evidence="1">
    <location>
        <begin position="4"/>
        <end position="52"/>
    </location>
</feature>
<dbReference type="Pfam" id="PF14020">
    <property type="entry name" value="DUF4236"/>
    <property type="match status" value="1"/>
</dbReference>
<dbReference type="InterPro" id="IPR025330">
    <property type="entry name" value="DUF4236"/>
</dbReference>
<dbReference type="AlphaFoldDB" id="A0A5P3VH45"/>
<sequence>MAVRFRKSIKLAPGIRMNLSGSGLGWTLGPRGASVGISSRGTRVNTSFAGFSASHQISRPKRAVRTVPTNTSSEKVSMTCKVADDGQLIFLDSNGAPVADHLVALAKQQHKDGLLNLIQAKCDDINAEIESIAEVHLETPNSNQVPRFSLPTFDIPQPAQPAPLKLRFLDRLLKNRRLRVEAEHRRAMAEFEQNSIDWRAQKAEFARMVEERRDLIERRIYSDTSAMETWLEEVLSDISWPRETEVAFEVLDEGRSVMLDVDLPEVEDMPSKIAAVPARGMKLSVKDLSPTKVQKLYMEHIHAVVFRLIGEVFAALPSARDVVVSGYSQRRNAATGRSQDDYLVSVLVQRNDWNQIDFDHLDQIQVTESLTRFDLRRMMSKTGVFKPIEPLRRP</sequence>
<dbReference type="RefSeq" id="WP_151070227.1">
    <property type="nucleotide sequence ID" value="NZ_CP032518.1"/>
</dbReference>
<name>A0A5P3VH45_9BURK</name>
<organism evidence="2 3">
    <name type="scientific">Cupriavidus oxalaticus</name>
    <dbReference type="NCBI Taxonomy" id="96344"/>
    <lineage>
        <taxon>Bacteria</taxon>
        <taxon>Pseudomonadati</taxon>
        <taxon>Pseudomonadota</taxon>
        <taxon>Betaproteobacteria</taxon>
        <taxon>Burkholderiales</taxon>
        <taxon>Burkholderiaceae</taxon>
        <taxon>Cupriavidus</taxon>
    </lineage>
</organism>
<accession>A0A5P3VH45</accession>
<reference evidence="2 3" key="1">
    <citation type="submission" date="2018-09" db="EMBL/GenBank/DDBJ databases">
        <title>Complete genome sequence of Cupriavidus oxalaticus T2, a bacterium capable of phenol tolerance and degradation.</title>
        <authorList>
            <person name="Yan J."/>
        </authorList>
    </citation>
    <scope>NUCLEOTIDE SEQUENCE [LARGE SCALE GENOMIC DNA]</scope>
    <source>
        <strain evidence="2 3">T2</strain>
    </source>
</reference>
<evidence type="ECO:0000313" key="2">
    <source>
        <dbReference type="EMBL" id="QEZ44159.1"/>
    </source>
</evidence>
<evidence type="ECO:0000259" key="1">
    <source>
        <dbReference type="Pfam" id="PF14020"/>
    </source>
</evidence>
<proteinExistence type="predicted"/>
<evidence type="ECO:0000313" key="3">
    <source>
        <dbReference type="Proteomes" id="UP000325743"/>
    </source>
</evidence>